<keyword evidence="4 6" id="KW-1133">Transmembrane helix</keyword>
<reference evidence="8" key="1">
    <citation type="journal article" date="2019" name="Int. J. Syst. Evol. Microbiol.">
        <title>The Global Catalogue of Microorganisms (GCM) 10K type strain sequencing project: providing services to taxonomists for standard genome sequencing and annotation.</title>
        <authorList>
            <consortium name="The Broad Institute Genomics Platform"/>
            <consortium name="The Broad Institute Genome Sequencing Center for Infectious Disease"/>
            <person name="Wu L."/>
            <person name="Ma J."/>
        </authorList>
    </citation>
    <scope>NUCLEOTIDE SEQUENCE [LARGE SCALE GENOMIC DNA]</scope>
    <source>
        <strain evidence="8">IBRC-M 10703</strain>
    </source>
</reference>
<protein>
    <submittedName>
        <fullName evidence="7">Oligosaccharide flippase family protein</fullName>
    </submittedName>
</protein>
<gene>
    <name evidence="7" type="ORF">ACFOUV_09965</name>
</gene>
<comment type="caution">
    <text evidence="7">The sequence shown here is derived from an EMBL/GenBank/DDBJ whole genome shotgun (WGS) entry which is preliminary data.</text>
</comment>
<feature type="transmembrane region" description="Helical" evidence="6">
    <location>
        <begin position="126"/>
        <end position="144"/>
    </location>
</feature>
<evidence type="ECO:0000256" key="1">
    <source>
        <dbReference type="ARBA" id="ARBA00004651"/>
    </source>
</evidence>
<feature type="transmembrane region" description="Helical" evidence="6">
    <location>
        <begin position="230"/>
        <end position="250"/>
    </location>
</feature>
<comment type="subcellular location">
    <subcellularLocation>
        <location evidence="1">Cell membrane</location>
        <topology evidence="1">Multi-pass membrane protein</topology>
    </subcellularLocation>
</comment>
<sequence>MNETNKLVKGALLLTMAGIISKILSAGYRIPLQNLTGDIGFYVYQQVYPILGIALILSLYGFPSAISKMAVELKATGKPPSFRSFYLPVFSILIGINGIIFLFLLMNAESIAAWVGDTNLAHTYQFAAFTFLLVPFSALLRGAFQGNYIMKPTAYSQVGEQFIRVFIIIMAALYVAFGNHQLYEIGQAAALASIFGGIVAILILTFFFIKTKPVSNEKYEIPWNYYMRNLWILGIIAALNHMVLIVIQFADAFTLIQSLKEYGLTQTEAMEAKGVFDRGQPLIQLGTVLGSSFALALIPTISKEKTEADPDTFYNYIRTALLFSFYLAVGATIGLIAIFPETNLLLFQDEKGTMELQTLVLSIFLCSIAITASSILQGMGHIKRTAGFILISFFAKWIGNQLLVPVLGIMGSAIATVLSLLMLFIIVLYELKRKLPGLDFLGRINWLALMKSSIAMGVYITLMDWIFSEAAEVSRVLLLFYVLFIAITGGIIFIIILLRGSAFTENELAMLPKSRLFIRIYKGRKINE</sequence>
<dbReference type="CDD" id="cd13124">
    <property type="entry name" value="MATE_SpoVB_like"/>
    <property type="match status" value="1"/>
</dbReference>
<keyword evidence="5 6" id="KW-0472">Membrane</keyword>
<name>A0ABV8GZC2_9BACI</name>
<dbReference type="Pfam" id="PF01943">
    <property type="entry name" value="Polysacc_synt"/>
    <property type="match status" value="1"/>
</dbReference>
<keyword evidence="8" id="KW-1185">Reference proteome</keyword>
<dbReference type="InterPro" id="IPR024923">
    <property type="entry name" value="PG_synth_SpoVB"/>
</dbReference>
<accession>A0ABV8GZC2</accession>
<dbReference type="RefSeq" id="WP_379496622.1">
    <property type="nucleotide sequence ID" value="NZ_JBHSAO010000007.1"/>
</dbReference>
<feature type="transmembrane region" description="Helical" evidence="6">
    <location>
        <begin position="413"/>
        <end position="432"/>
    </location>
</feature>
<feature type="transmembrane region" description="Helical" evidence="6">
    <location>
        <begin position="282"/>
        <end position="301"/>
    </location>
</feature>
<evidence type="ECO:0000256" key="5">
    <source>
        <dbReference type="ARBA" id="ARBA00023136"/>
    </source>
</evidence>
<evidence type="ECO:0000313" key="8">
    <source>
        <dbReference type="Proteomes" id="UP001595772"/>
    </source>
</evidence>
<dbReference type="InterPro" id="IPR002797">
    <property type="entry name" value="Polysacc_synth"/>
</dbReference>
<keyword evidence="2" id="KW-1003">Cell membrane</keyword>
<feature type="transmembrane region" description="Helical" evidence="6">
    <location>
        <begin position="313"/>
        <end position="339"/>
    </location>
</feature>
<dbReference type="PANTHER" id="PTHR30250:SF29">
    <property type="entry name" value="POLYSACCHARIDE BIOSYNTHESIS PROTEIN C-TERMINAL DOMAIN-CONTAINING PROTEIN"/>
    <property type="match status" value="1"/>
</dbReference>
<feature type="transmembrane region" description="Helical" evidence="6">
    <location>
        <begin position="84"/>
        <end position="106"/>
    </location>
</feature>
<evidence type="ECO:0000256" key="6">
    <source>
        <dbReference type="SAM" id="Phobius"/>
    </source>
</evidence>
<dbReference type="PANTHER" id="PTHR30250">
    <property type="entry name" value="PST FAMILY PREDICTED COLANIC ACID TRANSPORTER"/>
    <property type="match status" value="1"/>
</dbReference>
<evidence type="ECO:0000313" key="7">
    <source>
        <dbReference type="EMBL" id="MFC4024118.1"/>
    </source>
</evidence>
<dbReference type="InterPro" id="IPR050833">
    <property type="entry name" value="Poly_Biosynth_Transport"/>
</dbReference>
<evidence type="ECO:0000256" key="2">
    <source>
        <dbReference type="ARBA" id="ARBA00022475"/>
    </source>
</evidence>
<evidence type="ECO:0000256" key="4">
    <source>
        <dbReference type="ARBA" id="ARBA00022989"/>
    </source>
</evidence>
<feature type="transmembrane region" description="Helical" evidence="6">
    <location>
        <begin position="388"/>
        <end position="407"/>
    </location>
</feature>
<organism evidence="7 8">
    <name type="scientific">Oceanobacillus longus</name>
    <dbReference type="NCBI Taxonomy" id="930120"/>
    <lineage>
        <taxon>Bacteria</taxon>
        <taxon>Bacillati</taxon>
        <taxon>Bacillota</taxon>
        <taxon>Bacilli</taxon>
        <taxon>Bacillales</taxon>
        <taxon>Bacillaceae</taxon>
        <taxon>Oceanobacillus</taxon>
    </lineage>
</organism>
<evidence type="ECO:0000256" key="3">
    <source>
        <dbReference type="ARBA" id="ARBA00022692"/>
    </source>
</evidence>
<dbReference type="EMBL" id="JBHSAO010000007">
    <property type="protein sequence ID" value="MFC4024118.1"/>
    <property type="molecule type" value="Genomic_DNA"/>
</dbReference>
<feature type="transmembrane region" description="Helical" evidence="6">
    <location>
        <begin position="359"/>
        <end position="376"/>
    </location>
</feature>
<dbReference type="Proteomes" id="UP001595772">
    <property type="component" value="Unassembled WGS sequence"/>
</dbReference>
<feature type="transmembrane region" description="Helical" evidence="6">
    <location>
        <begin position="444"/>
        <end position="466"/>
    </location>
</feature>
<proteinExistence type="predicted"/>
<feature type="transmembrane region" description="Helical" evidence="6">
    <location>
        <begin position="478"/>
        <end position="498"/>
    </location>
</feature>
<feature type="transmembrane region" description="Helical" evidence="6">
    <location>
        <begin position="189"/>
        <end position="209"/>
    </location>
</feature>
<feature type="transmembrane region" description="Helical" evidence="6">
    <location>
        <begin position="41"/>
        <end position="63"/>
    </location>
</feature>
<feature type="transmembrane region" description="Helical" evidence="6">
    <location>
        <begin position="165"/>
        <end position="183"/>
    </location>
</feature>
<keyword evidence="3 6" id="KW-0812">Transmembrane</keyword>